<dbReference type="Proteomes" id="UP001153269">
    <property type="component" value="Unassembled WGS sequence"/>
</dbReference>
<evidence type="ECO:0000313" key="3">
    <source>
        <dbReference type="Proteomes" id="UP001153269"/>
    </source>
</evidence>
<reference evidence="2" key="1">
    <citation type="submission" date="2020-03" db="EMBL/GenBank/DDBJ databases">
        <authorList>
            <person name="Weist P."/>
        </authorList>
    </citation>
    <scope>NUCLEOTIDE SEQUENCE</scope>
</reference>
<feature type="compositionally biased region" description="Basic and acidic residues" evidence="1">
    <location>
        <begin position="1"/>
        <end position="33"/>
    </location>
</feature>
<proteinExistence type="predicted"/>
<keyword evidence="3" id="KW-1185">Reference proteome</keyword>
<evidence type="ECO:0000313" key="2">
    <source>
        <dbReference type="EMBL" id="CAB1430016.1"/>
    </source>
</evidence>
<evidence type="ECO:0000256" key="1">
    <source>
        <dbReference type="SAM" id="MobiDB-lite"/>
    </source>
</evidence>
<name>A0A9N7UGZ6_PLEPL</name>
<dbReference type="EMBL" id="CADEAL010001195">
    <property type="protein sequence ID" value="CAB1430016.1"/>
    <property type="molecule type" value="Genomic_DNA"/>
</dbReference>
<feature type="region of interest" description="Disordered" evidence="1">
    <location>
        <begin position="1"/>
        <end position="123"/>
    </location>
</feature>
<comment type="caution">
    <text evidence="2">The sequence shown here is derived from an EMBL/GenBank/DDBJ whole genome shotgun (WGS) entry which is preliminary data.</text>
</comment>
<feature type="compositionally biased region" description="Polar residues" evidence="1">
    <location>
        <begin position="112"/>
        <end position="123"/>
    </location>
</feature>
<sequence length="123" mass="13541">MMEEQSIQRRTELRTGMRTEMRTKMRMERRTDVSESPEPPDPGLPPPPCGKANLNHSQEECPPHTPSSPVLLLTDSPVEGSDRRDAQVSVAVRSLGSLGPVGPCSGEHELRSLNTSSRVTDPR</sequence>
<protein>
    <submittedName>
        <fullName evidence="2">Uncharacterized protein</fullName>
    </submittedName>
</protein>
<feature type="compositionally biased region" description="Pro residues" evidence="1">
    <location>
        <begin position="37"/>
        <end position="49"/>
    </location>
</feature>
<organism evidence="2 3">
    <name type="scientific">Pleuronectes platessa</name>
    <name type="common">European plaice</name>
    <dbReference type="NCBI Taxonomy" id="8262"/>
    <lineage>
        <taxon>Eukaryota</taxon>
        <taxon>Metazoa</taxon>
        <taxon>Chordata</taxon>
        <taxon>Craniata</taxon>
        <taxon>Vertebrata</taxon>
        <taxon>Euteleostomi</taxon>
        <taxon>Actinopterygii</taxon>
        <taxon>Neopterygii</taxon>
        <taxon>Teleostei</taxon>
        <taxon>Neoteleostei</taxon>
        <taxon>Acanthomorphata</taxon>
        <taxon>Carangaria</taxon>
        <taxon>Pleuronectiformes</taxon>
        <taxon>Pleuronectoidei</taxon>
        <taxon>Pleuronectidae</taxon>
        <taxon>Pleuronectes</taxon>
    </lineage>
</organism>
<accession>A0A9N7UGZ6</accession>
<gene>
    <name evidence="2" type="ORF">PLEPLA_LOCUS17996</name>
</gene>
<dbReference type="AlphaFoldDB" id="A0A9N7UGZ6"/>